<proteinExistence type="predicted"/>
<sequence>MKTQKIPAIIGNQKTEVTVKYDTSKSLMVFSEADNFKTIYEGRDMYVCLAKIRADFPHITFLCKGAKLNVKPSRMASQMSAGLVAYEMTLGKQATNENIVHLFDYEEDNLTNNPQEQIDFFKKWLASLGAQDYEKFN</sequence>
<gene>
    <name evidence="1" type="ORF">K814_0115560</name>
</gene>
<dbReference type="OrthoDB" id="775526at2"/>
<dbReference type="RefSeq" id="WP_038846883.1">
    <property type="nucleotide sequence ID" value="NZ_ASGY01000111.1"/>
</dbReference>
<protein>
    <submittedName>
        <fullName evidence="1">Uncharacterized protein</fullName>
    </submittedName>
</protein>
<accession>A0A0A1Z113</accession>
<dbReference type="AlphaFoldDB" id="A0A0A1Z113"/>
<dbReference type="EMBL" id="ASGY01000111">
    <property type="protein sequence ID" value="KGE66949.1"/>
    <property type="molecule type" value="Genomic_DNA"/>
</dbReference>
<evidence type="ECO:0000313" key="1">
    <source>
        <dbReference type="EMBL" id="KGE66949.1"/>
    </source>
</evidence>
<reference evidence="1 2" key="1">
    <citation type="journal article" date="2013" name="Genome Announc.">
        <title>Draft Genome Sequence of Pseudomonas fluorescens LMG 5329, a White Line-Inducing Principle-Producing Bioindicator for the Mushroom Pathogen Pseudomonas tolaasii.</title>
        <authorList>
            <person name="Ghequire M.G."/>
            <person name="Rokni-Zadeh H."/>
            <person name="Zarrineh P."/>
            <person name="De Mot R."/>
        </authorList>
    </citation>
    <scope>NUCLEOTIDE SEQUENCE [LARGE SCALE GENOMIC DNA]</scope>
    <source>
        <strain evidence="1 2">LMG 5329</strain>
    </source>
</reference>
<name>A0A0A1Z113_PSEFL</name>
<evidence type="ECO:0000313" key="2">
    <source>
        <dbReference type="Proteomes" id="UP000030060"/>
    </source>
</evidence>
<organism evidence="1 2">
    <name type="scientific">Pseudomonas fluorescens LMG 5329</name>
    <dbReference type="NCBI Taxonomy" id="1324332"/>
    <lineage>
        <taxon>Bacteria</taxon>
        <taxon>Pseudomonadati</taxon>
        <taxon>Pseudomonadota</taxon>
        <taxon>Gammaproteobacteria</taxon>
        <taxon>Pseudomonadales</taxon>
        <taxon>Pseudomonadaceae</taxon>
        <taxon>Pseudomonas</taxon>
    </lineage>
</organism>
<dbReference type="Proteomes" id="UP000030060">
    <property type="component" value="Unassembled WGS sequence"/>
</dbReference>
<comment type="caution">
    <text evidence="1">The sequence shown here is derived from an EMBL/GenBank/DDBJ whole genome shotgun (WGS) entry which is preliminary data.</text>
</comment>